<organism evidence="3 4">
    <name type="scientific">Planktomarina temperata RCA23</name>
    <dbReference type="NCBI Taxonomy" id="666509"/>
    <lineage>
        <taxon>Bacteria</taxon>
        <taxon>Pseudomonadati</taxon>
        <taxon>Pseudomonadota</taxon>
        <taxon>Alphaproteobacteria</taxon>
        <taxon>Rhodobacterales</taxon>
        <taxon>Paracoccaceae</taxon>
        <taxon>Planktomarina</taxon>
    </lineage>
</organism>
<dbReference type="InterPro" id="IPR018170">
    <property type="entry name" value="Aldo/ket_reductase_CS"/>
</dbReference>
<evidence type="ECO:0000313" key="4">
    <source>
        <dbReference type="Proteomes" id="UP000028680"/>
    </source>
</evidence>
<evidence type="ECO:0000313" key="3">
    <source>
        <dbReference type="EMBL" id="AII86714.1"/>
    </source>
</evidence>
<dbReference type="GO" id="GO:0016491">
    <property type="term" value="F:oxidoreductase activity"/>
    <property type="evidence" value="ECO:0007669"/>
    <property type="project" value="UniProtKB-KW"/>
</dbReference>
<dbReference type="PANTHER" id="PTHR43364">
    <property type="entry name" value="NADH-SPECIFIC METHYLGLYOXAL REDUCTASE-RELATED"/>
    <property type="match status" value="1"/>
</dbReference>
<dbReference type="PANTHER" id="PTHR43364:SF4">
    <property type="entry name" value="NAD(P)-LINKED OXIDOREDUCTASE SUPERFAMILY PROTEIN"/>
    <property type="match status" value="1"/>
</dbReference>
<name>A0AAN0RIA5_9RHOB</name>
<dbReference type="EMBL" id="CP003984">
    <property type="protein sequence ID" value="AII86714.1"/>
    <property type="molecule type" value="Genomic_DNA"/>
</dbReference>
<dbReference type="InterPro" id="IPR050523">
    <property type="entry name" value="AKR_Detox_Biosynth"/>
</dbReference>
<dbReference type="GO" id="GO:0005829">
    <property type="term" value="C:cytosol"/>
    <property type="evidence" value="ECO:0007669"/>
    <property type="project" value="TreeGrafter"/>
</dbReference>
<protein>
    <submittedName>
        <fullName evidence="3">Aldo/keto reductase</fullName>
    </submittedName>
</protein>
<proteinExistence type="predicted"/>
<dbReference type="InterPro" id="IPR023210">
    <property type="entry name" value="NADP_OxRdtase_dom"/>
</dbReference>
<accession>A0AAN0RIA5</accession>
<evidence type="ECO:0000256" key="1">
    <source>
        <dbReference type="ARBA" id="ARBA00023002"/>
    </source>
</evidence>
<reference evidence="3 4" key="1">
    <citation type="journal article" date="2014" name="ISME J.">
        <title>Adaptation of an abundant Roseobacter RCA organism to pelagic systems revealed by genomic and transcriptomic analyses.</title>
        <authorList>
            <person name="Voget S."/>
            <person name="Wemheuer B."/>
            <person name="Brinkhoff T."/>
            <person name="Vollmers J."/>
            <person name="Dietrich S."/>
            <person name="Giebel H.A."/>
            <person name="Beardsley C."/>
            <person name="Sardemann C."/>
            <person name="Bakenhus I."/>
            <person name="Billerbeck S."/>
            <person name="Daniel R."/>
            <person name="Simon M."/>
        </authorList>
    </citation>
    <scope>NUCLEOTIDE SEQUENCE [LARGE SCALE GENOMIC DNA]</scope>
    <source>
        <strain evidence="3 4">RCA23</strain>
    </source>
</reference>
<dbReference type="SUPFAM" id="SSF51430">
    <property type="entry name" value="NAD(P)-linked oxidoreductase"/>
    <property type="match status" value="1"/>
</dbReference>
<sequence length="291" mass="31586">MQWGGKADVADSRTMFDAACGSGINFFDTAHGYTGGASETLLGEFAAENRDELFIATKCASTGDCRPEAIQQDFETSLARLKMDQVDMLYMHRWSDEVPLEATFEVLAKWVETGQVRHIGVSNYAAWQVMKAERVAASLGLKIEMLQPMYSLVKRQAEVEILPMCSSEHIAVVPYSPLGGGLLTGKYAGGAEGRLTHDPMYKSRYGQNWMHSAAEALGDLATEIGLSPITLAVAWVAHNPVITAPILSASRSEQLQPSLDAIGLQLDPEIYARLTALTTTPAPATDRSEES</sequence>
<feature type="domain" description="NADP-dependent oxidoreductase" evidence="2">
    <location>
        <begin position="3"/>
        <end position="277"/>
    </location>
</feature>
<keyword evidence="1" id="KW-0560">Oxidoreductase</keyword>
<dbReference type="InterPro" id="IPR036812">
    <property type="entry name" value="NAD(P)_OxRdtase_dom_sf"/>
</dbReference>
<keyword evidence="4" id="KW-1185">Reference proteome</keyword>
<evidence type="ECO:0000259" key="2">
    <source>
        <dbReference type="Pfam" id="PF00248"/>
    </source>
</evidence>
<dbReference type="PROSITE" id="PS00062">
    <property type="entry name" value="ALDOKETO_REDUCTASE_2"/>
    <property type="match status" value="1"/>
</dbReference>
<gene>
    <name evidence="3" type="ORF">RCA23_c11660</name>
</gene>
<dbReference type="KEGG" id="ptp:RCA23_c11660"/>
<dbReference type="Pfam" id="PF00248">
    <property type="entry name" value="Aldo_ket_red"/>
    <property type="match status" value="1"/>
</dbReference>
<dbReference type="Proteomes" id="UP000028680">
    <property type="component" value="Chromosome"/>
</dbReference>
<dbReference type="AlphaFoldDB" id="A0AAN0RIA5"/>
<dbReference type="Gene3D" id="3.20.20.100">
    <property type="entry name" value="NADP-dependent oxidoreductase domain"/>
    <property type="match status" value="1"/>
</dbReference>